<dbReference type="PANTHER" id="PTHR43166">
    <property type="entry name" value="AMINO ACID IMPORT ATP-BINDING PROTEIN"/>
    <property type="match status" value="1"/>
</dbReference>
<evidence type="ECO:0000256" key="6">
    <source>
        <dbReference type="ARBA" id="ARBA00022967"/>
    </source>
</evidence>
<dbReference type="PANTHER" id="PTHR43166:SF30">
    <property type="entry name" value="METHIONINE IMPORT ATP-BINDING PROTEIN METN"/>
    <property type="match status" value="1"/>
</dbReference>
<reference evidence="12 13" key="1">
    <citation type="submission" date="2018-07" db="EMBL/GenBank/DDBJ databases">
        <title>Brachybacteriurn paraconglorneratum KCTC 9916.</title>
        <authorList>
            <person name="Li Y."/>
        </authorList>
    </citation>
    <scope>NUCLEOTIDE SEQUENCE [LARGE SCALE GENOMIC DNA]</scope>
    <source>
        <strain evidence="12 13">KCTC 9916</strain>
    </source>
</reference>
<sequence>MGTCRSVTFVAADERVLGVRGARCLNSGVITLDALRKVFPAPGGGGPVVALDGIDLHLGPGRIHGIVGRSGAGKSTLIRCLTGLEKPTSGRVEIDGTDIAALEGAQLRAARRNIGMVFQHANLLDSRTAAQNIAHPLEIAGVPRAERERRVAELVELVGLTGREHNHPAQLSGGQIQRVGIARGLAAEPKVLLCDEPTSALDGTTTRQILRLLADLRERLGITVVIITHEMGVVREVCDTVTLLQDGRITQSGDLLEVAADPHGPLSAELIPLPPAPTGIEALVVNCDYGDSERFRTTDDLIRLAETYEAEATLVAGTIETIGGRQVGRVQLALRNRSGQPISRQGLDDFLAELESAGVVAKEVTA</sequence>
<dbReference type="SMART" id="SM00382">
    <property type="entry name" value="AAA"/>
    <property type="match status" value="1"/>
</dbReference>
<keyword evidence="13" id="KW-1185">Reference proteome</keyword>
<dbReference type="Pfam" id="PF00005">
    <property type="entry name" value="ABC_tran"/>
    <property type="match status" value="1"/>
</dbReference>
<keyword evidence="6" id="KW-1278">Translocase</keyword>
<organism evidence="12 13">
    <name type="scientific">Brachybacterium paraconglomeratum</name>
    <dbReference type="NCBI Taxonomy" id="173362"/>
    <lineage>
        <taxon>Bacteria</taxon>
        <taxon>Bacillati</taxon>
        <taxon>Actinomycetota</taxon>
        <taxon>Actinomycetes</taxon>
        <taxon>Micrococcales</taxon>
        <taxon>Dermabacteraceae</taxon>
        <taxon>Brachybacterium</taxon>
    </lineage>
</organism>
<dbReference type="Proteomes" id="UP000274327">
    <property type="component" value="Unassembled WGS sequence"/>
</dbReference>
<comment type="subunit">
    <text evidence="10">Homodimer. Forms a membrane-associated complex with FtsX.</text>
</comment>
<comment type="caution">
    <text evidence="12">The sequence shown here is derived from an EMBL/GenBank/DDBJ whole genome shotgun (WGS) entry which is preliminary data.</text>
</comment>
<dbReference type="GO" id="GO:0005886">
    <property type="term" value="C:plasma membrane"/>
    <property type="evidence" value="ECO:0007669"/>
    <property type="project" value="UniProtKB-ARBA"/>
</dbReference>
<keyword evidence="2" id="KW-0813">Transport</keyword>
<dbReference type="SUPFAM" id="SSF52540">
    <property type="entry name" value="P-loop containing nucleoside triphosphate hydrolases"/>
    <property type="match status" value="1"/>
</dbReference>
<dbReference type="InterPro" id="IPR050086">
    <property type="entry name" value="MetN_ABC_transporter-like"/>
</dbReference>
<dbReference type="PROSITE" id="PS50893">
    <property type="entry name" value="ABC_TRANSPORTER_2"/>
    <property type="match status" value="1"/>
</dbReference>
<dbReference type="InterPro" id="IPR017871">
    <property type="entry name" value="ABC_transporter-like_CS"/>
</dbReference>
<keyword evidence="4" id="KW-0547">Nucleotide-binding</keyword>
<evidence type="ECO:0000313" key="13">
    <source>
        <dbReference type="Proteomes" id="UP000274327"/>
    </source>
</evidence>
<dbReference type="CDD" id="cd03258">
    <property type="entry name" value="ABC_MetN_methionine_transporter"/>
    <property type="match status" value="1"/>
</dbReference>
<comment type="function">
    <text evidence="9">Part of the ABC transporter FtsEX involved in cellular division. Has ATPase activity.</text>
</comment>
<keyword evidence="3" id="KW-1003">Cell membrane</keyword>
<keyword evidence="8" id="KW-0472">Membrane</keyword>
<proteinExistence type="inferred from homology"/>
<name>A0A426SII6_9MICO</name>
<dbReference type="EMBL" id="QOCI01000009">
    <property type="protein sequence ID" value="RRR17979.1"/>
    <property type="molecule type" value="Genomic_DNA"/>
</dbReference>
<evidence type="ECO:0000256" key="7">
    <source>
        <dbReference type="ARBA" id="ARBA00022970"/>
    </source>
</evidence>
<evidence type="ECO:0000256" key="5">
    <source>
        <dbReference type="ARBA" id="ARBA00022840"/>
    </source>
</evidence>
<evidence type="ECO:0000259" key="11">
    <source>
        <dbReference type="PROSITE" id="PS50893"/>
    </source>
</evidence>
<accession>A0A426SII6</accession>
<dbReference type="InterPro" id="IPR027417">
    <property type="entry name" value="P-loop_NTPase"/>
</dbReference>
<dbReference type="Gene3D" id="3.40.50.300">
    <property type="entry name" value="P-loop containing nucleotide triphosphate hydrolases"/>
    <property type="match status" value="1"/>
</dbReference>
<dbReference type="GO" id="GO:0006865">
    <property type="term" value="P:amino acid transport"/>
    <property type="evidence" value="ECO:0007669"/>
    <property type="project" value="UniProtKB-KW"/>
</dbReference>
<evidence type="ECO:0000256" key="4">
    <source>
        <dbReference type="ARBA" id="ARBA00022741"/>
    </source>
</evidence>
<dbReference type="FunFam" id="3.40.50.300:FF:000056">
    <property type="entry name" value="Cell division ATP-binding protein FtsE"/>
    <property type="match status" value="1"/>
</dbReference>
<evidence type="ECO:0000256" key="10">
    <source>
        <dbReference type="ARBA" id="ARBA00063837"/>
    </source>
</evidence>
<dbReference type="InterPro" id="IPR003593">
    <property type="entry name" value="AAA+_ATPase"/>
</dbReference>
<dbReference type="GO" id="GO:0005524">
    <property type="term" value="F:ATP binding"/>
    <property type="evidence" value="ECO:0007669"/>
    <property type="project" value="UniProtKB-KW"/>
</dbReference>
<feature type="domain" description="ABC transporter" evidence="11">
    <location>
        <begin position="30"/>
        <end position="271"/>
    </location>
</feature>
<dbReference type="PROSITE" id="PS00211">
    <property type="entry name" value="ABC_TRANSPORTER_1"/>
    <property type="match status" value="1"/>
</dbReference>
<dbReference type="GO" id="GO:0016887">
    <property type="term" value="F:ATP hydrolysis activity"/>
    <property type="evidence" value="ECO:0007669"/>
    <property type="project" value="InterPro"/>
</dbReference>
<keyword evidence="5 12" id="KW-0067">ATP-binding</keyword>
<comment type="similarity">
    <text evidence="1">Belongs to the ABC transporter superfamily.</text>
</comment>
<evidence type="ECO:0000256" key="2">
    <source>
        <dbReference type="ARBA" id="ARBA00022448"/>
    </source>
</evidence>
<dbReference type="InterPro" id="IPR041701">
    <property type="entry name" value="MetN_ABC"/>
</dbReference>
<evidence type="ECO:0000256" key="9">
    <source>
        <dbReference type="ARBA" id="ARBA00054718"/>
    </source>
</evidence>
<evidence type="ECO:0000256" key="3">
    <source>
        <dbReference type="ARBA" id="ARBA00022475"/>
    </source>
</evidence>
<evidence type="ECO:0000313" key="12">
    <source>
        <dbReference type="EMBL" id="RRR17979.1"/>
    </source>
</evidence>
<protein>
    <submittedName>
        <fullName evidence="12">Methionine ABC transporter ATP-binding protein</fullName>
    </submittedName>
</protein>
<keyword evidence="7" id="KW-0029">Amino-acid transport</keyword>
<dbReference type="AlphaFoldDB" id="A0A426SII6"/>
<gene>
    <name evidence="12" type="ORF">DS079_11870</name>
</gene>
<evidence type="ECO:0000256" key="1">
    <source>
        <dbReference type="ARBA" id="ARBA00005417"/>
    </source>
</evidence>
<dbReference type="InterPro" id="IPR003439">
    <property type="entry name" value="ABC_transporter-like_ATP-bd"/>
</dbReference>
<evidence type="ECO:0000256" key="8">
    <source>
        <dbReference type="ARBA" id="ARBA00023136"/>
    </source>
</evidence>